<comment type="caution">
    <text evidence="2">The sequence shown here is derived from an EMBL/GenBank/DDBJ whole genome shotgun (WGS) entry which is preliminary data.</text>
</comment>
<dbReference type="Pfam" id="PF09836">
    <property type="entry name" value="DUF2063"/>
    <property type="match status" value="1"/>
</dbReference>
<dbReference type="InterPro" id="IPR018640">
    <property type="entry name" value="DUF2063"/>
</dbReference>
<dbReference type="Gene3D" id="1.10.150.690">
    <property type="entry name" value="DUF2063"/>
    <property type="match status" value="1"/>
</dbReference>
<evidence type="ECO:0000313" key="3">
    <source>
        <dbReference type="Proteomes" id="UP000666369"/>
    </source>
</evidence>
<gene>
    <name evidence="2" type="ORF">GW587_00225</name>
</gene>
<evidence type="ECO:0000313" key="2">
    <source>
        <dbReference type="EMBL" id="NGZ82689.1"/>
    </source>
</evidence>
<organism evidence="2 3">
    <name type="scientific">Duganella aceris</name>
    <dbReference type="NCBI Taxonomy" id="2703883"/>
    <lineage>
        <taxon>Bacteria</taxon>
        <taxon>Pseudomonadati</taxon>
        <taxon>Pseudomonadota</taxon>
        <taxon>Betaproteobacteria</taxon>
        <taxon>Burkholderiales</taxon>
        <taxon>Oxalobacteraceae</taxon>
        <taxon>Telluria group</taxon>
        <taxon>Duganella</taxon>
    </lineage>
</organism>
<keyword evidence="3" id="KW-1185">Reference proteome</keyword>
<dbReference type="InterPro" id="IPR044922">
    <property type="entry name" value="DUF2063_N_sf"/>
</dbReference>
<reference evidence="3" key="1">
    <citation type="submission" date="2023-07" db="EMBL/GenBank/DDBJ databases">
        <title>Duganella aceri sp. nov., isolated from tree sap.</title>
        <authorList>
            <person name="Kim I.S."/>
        </authorList>
    </citation>
    <scope>NUCLEOTIDE SEQUENCE [LARGE SCALE GENOMIC DNA]</scope>
    <source>
        <strain evidence="3">SAP-35</strain>
    </source>
</reference>
<dbReference type="Proteomes" id="UP000666369">
    <property type="component" value="Unassembled WGS sequence"/>
</dbReference>
<dbReference type="EMBL" id="JAADJT010000001">
    <property type="protein sequence ID" value="NGZ82689.1"/>
    <property type="molecule type" value="Genomic_DNA"/>
</dbReference>
<sequence>MMLADLQRDFQRWLVAATPAASLGDGARAMAGLAVYQNNYRAQLVGCLEQSYPQLRAWIGDEAFRTAAITHIDRHPPHAWTLDAYADGFDRTLVELFPHNPDVHELAWVEHALAAAFIAADARCVPLDALAGIDWDTALLSITPSFRSIAVGTNVEQIWSALWQGQAPPDGAMLERPAGLLVWRRGYVSCLKQVDAIEREALLRLHDSGSFAGLCDWLVERLGEYDGVARAGELLAGWLASELIVGIDAV</sequence>
<proteinExistence type="predicted"/>
<evidence type="ECO:0000259" key="1">
    <source>
        <dbReference type="Pfam" id="PF09836"/>
    </source>
</evidence>
<feature type="domain" description="Putative DNA-binding" evidence="1">
    <location>
        <begin position="6"/>
        <end position="89"/>
    </location>
</feature>
<protein>
    <submittedName>
        <fullName evidence="2">DUF2063 domain-containing protein</fullName>
    </submittedName>
</protein>
<name>A0ABX0FDG1_9BURK</name>
<accession>A0ABX0FDG1</accession>